<feature type="compositionally biased region" description="Acidic residues" evidence="2">
    <location>
        <begin position="145"/>
        <end position="154"/>
    </location>
</feature>
<evidence type="ECO:0000313" key="4">
    <source>
        <dbReference type="Proteomes" id="UP001140011"/>
    </source>
</evidence>
<dbReference type="PANTHER" id="PTHR22091:SF1">
    <property type="entry name" value="COILED-COIL DOMAIN-CONTAINING PROTEIN 77"/>
    <property type="match status" value="1"/>
</dbReference>
<feature type="coiled-coil region" evidence="1">
    <location>
        <begin position="30"/>
        <end position="64"/>
    </location>
</feature>
<dbReference type="EMBL" id="JANBUH010000080">
    <property type="protein sequence ID" value="KAJ2755052.1"/>
    <property type="molecule type" value="Genomic_DNA"/>
</dbReference>
<dbReference type="AlphaFoldDB" id="A0A9W8GX55"/>
<evidence type="ECO:0000256" key="1">
    <source>
        <dbReference type="SAM" id="Coils"/>
    </source>
</evidence>
<feature type="region of interest" description="Disordered" evidence="2">
    <location>
        <begin position="112"/>
        <end position="154"/>
    </location>
</feature>
<protein>
    <submittedName>
        <fullName evidence="3">Coiled-coil domain-containing protein 77</fullName>
    </submittedName>
</protein>
<organism evidence="3 4">
    <name type="scientific">Coemansia pectinata</name>
    <dbReference type="NCBI Taxonomy" id="1052879"/>
    <lineage>
        <taxon>Eukaryota</taxon>
        <taxon>Fungi</taxon>
        <taxon>Fungi incertae sedis</taxon>
        <taxon>Zoopagomycota</taxon>
        <taxon>Kickxellomycotina</taxon>
        <taxon>Kickxellomycetes</taxon>
        <taxon>Kickxellales</taxon>
        <taxon>Kickxellaceae</taxon>
        <taxon>Coemansia</taxon>
    </lineage>
</organism>
<comment type="caution">
    <text evidence="3">The sequence shown here is derived from an EMBL/GenBank/DDBJ whole genome shotgun (WGS) entry which is preliminary data.</text>
</comment>
<evidence type="ECO:0000313" key="3">
    <source>
        <dbReference type="EMBL" id="KAJ2755052.1"/>
    </source>
</evidence>
<dbReference type="PANTHER" id="PTHR22091">
    <property type="entry name" value="COILED-COIL DOMAIN-CONTAINING PROTEIN 77"/>
    <property type="match status" value="1"/>
</dbReference>
<name>A0A9W8GX55_9FUNG</name>
<keyword evidence="4" id="KW-1185">Reference proteome</keyword>
<proteinExistence type="predicted"/>
<evidence type="ECO:0000256" key="2">
    <source>
        <dbReference type="SAM" id="MobiDB-lite"/>
    </source>
</evidence>
<accession>A0A9W8GX55</accession>
<feature type="coiled-coil region" evidence="1">
    <location>
        <begin position="159"/>
        <end position="186"/>
    </location>
</feature>
<gene>
    <name evidence="3" type="primary">CCDC77</name>
    <name evidence="3" type="ORF">GGI19_001943</name>
</gene>
<sequence>MEKEILRLYQERIDKYDEVFREVSRDIDQLKVSQRELTELQWRNNSLESEVAELRTDIADLHTNLIKERQNHLEVVAENDRLRIREHELERRVRVLANVSAKYYKEQDSAIHLDGTYGNSGTNTLGAVGQAARPPKRQRRPDNQQPEDQDEMDKDEFERKQLEIENETLQLSIETMRIQLQEQRANYVEIIEGLTGEFKAYRQVAAKEGSDRTRRVEDLETELARVKDLYRENLRDLVVARKAALESKHSVKQDSLLLRSEILTLQRRLDAEMERSRFLHSTSAHTESSYDD</sequence>
<dbReference type="OrthoDB" id="191169at2759"/>
<dbReference type="Proteomes" id="UP001140011">
    <property type="component" value="Unassembled WGS sequence"/>
</dbReference>
<keyword evidence="1" id="KW-0175">Coiled coil</keyword>
<dbReference type="InterPro" id="IPR037696">
    <property type="entry name" value="CCDC77"/>
</dbReference>
<reference evidence="3" key="1">
    <citation type="submission" date="2022-07" db="EMBL/GenBank/DDBJ databases">
        <title>Phylogenomic reconstructions and comparative analyses of Kickxellomycotina fungi.</title>
        <authorList>
            <person name="Reynolds N.K."/>
            <person name="Stajich J.E."/>
            <person name="Barry K."/>
            <person name="Grigoriev I.V."/>
            <person name="Crous P."/>
            <person name="Smith M.E."/>
        </authorList>
    </citation>
    <scope>NUCLEOTIDE SEQUENCE</scope>
    <source>
        <strain evidence="3">BCRC 34297</strain>
    </source>
</reference>